<protein>
    <submittedName>
        <fullName evidence="2">Uncharacterized protein</fullName>
    </submittedName>
</protein>
<name>A0A7S1I6C8_9EUGL</name>
<dbReference type="EMBL" id="HBGA01036979">
    <property type="protein sequence ID" value="CAD9002414.1"/>
    <property type="molecule type" value="Transcribed_RNA"/>
</dbReference>
<sequence length="126" mass="13600">MHLERNHPAFPPPSGSPSGSDSESDSLNFAPASREKFHSTGGATTRLFSHLSYTTACETQYVYDPSSCDPLRDGQRCSYGQHPLISVQQHVQCMLVVSLPQTPPTAQQGAAVLEAGRAPSQWKLSS</sequence>
<proteinExistence type="predicted"/>
<evidence type="ECO:0000313" key="2">
    <source>
        <dbReference type="EMBL" id="CAD9002414.1"/>
    </source>
</evidence>
<evidence type="ECO:0000256" key="1">
    <source>
        <dbReference type="SAM" id="MobiDB-lite"/>
    </source>
</evidence>
<gene>
    <name evidence="2" type="ORF">EGYM00392_LOCUS13498</name>
</gene>
<accession>A0A7S1I6C8</accession>
<reference evidence="2" key="1">
    <citation type="submission" date="2021-01" db="EMBL/GenBank/DDBJ databases">
        <authorList>
            <person name="Corre E."/>
            <person name="Pelletier E."/>
            <person name="Niang G."/>
            <person name="Scheremetjew M."/>
            <person name="Finn R."/>
            <person name="Kale V."/>
            <person name="Holt S."/>
            <person name="Cochrane G."/>
            <person name="Meng A."/>
            <person name="Brown T."/>
            <person name="Cohen L."/>
        </authorList>
    </citation>
    <scope>NUCLEOTIDE SEQUENCE</scope>
    <source>
        <strain evidence="2">NIES-381</strain>
    </source>
</reference>
<dbReference type="AlphaFoldDB" id="A0A7S1I6C8"/>
<feature type="region of interest" description="Disordered" evidence="1">
    <location>
        <begin position="1"/>
        <end position="36"/>
    </location>
</feature>
<organism evidence="2">
    <name type="scientific">Eutreptiella gymnastica</name>
    <dbReference type="NCBI Taxonomy" id="73025"/>
    <lineage>
        <taxon>Eukaryota</taxon>
        <taxon>Discoba</taxon>
        <taxon>Euglenozoa</taxon>
        <taxon>Euglenida</taxon>
        <taxon>Spirocuta</taxon>
        <taxon>Euglenophyceae</taxon>
        <taxon>Eutreptiales</taxon>
        <taxon>Eutreptiaceae</taxon>
        <taxon>Eutreptiella</taxon>
    </lineage>
</organism>